<reference evidence="3 4" key="1">
    <citation type="journal article" date="2019" name="Nat. Ecol. Evol.">
        <title>Megaphylogeny resolves global patterns of mushroom evolution.</title>
        <authorList>
            <person name="Varga T."/>
            <person name="Krizsan K."/>
            <person name="Foldi C."/>
            <person name="Dima B."/>
            <person name="Sanchez-Garcia M."/>
            <person name="Sanchez-Ramirez S."/>
            <person name="Szollosi G.J."/>
            <person name="Szarkandi J.G."/>
            <person name="Papp V."/>
            <person name="Albert L."/>
            <person name="Andreopoulos W."/>
            <person name="Angelini C."/>
            <person name="Antonin V."/>
            <person name="Barry K.W."/>
            <person name="Bougher N.L."/>
            <person name="Buchanan P."/>
            <person name="Buyck B."/>
            <person name="Bense V."/>
            <person name="Catcheside P."/>
            <person name="Chovatia M."/>
            <person name="Cooper J."/>
            <person name="Damon W."/>
            <person name="Desjardin D."/>
            <person name="Finy P."/>
            <person name="Geml J."/>
            <person name="Haridas S."/>
            <person name="Hughes K."/>
            <person name="Justo A."/>
            <person name="Karasinski D."/>
            <person name="Kautmanova I."/>
            <person name="Kiss B."/>
            <person name="Kocsube S."/>
            <person name="Kotiranta H."/>
            <person name="LaButti K.M."/>
            <person name="Lechner B.E."/>
            <person name="Liimatainen K."/>
            <person name="Lipzen A."/>
            <person name="Lukacs Z."/>
            <person name="Mihaltcheva S."/>
            <person name="Morgado L.N."/>
            <person name="Niskanen T."/>
            <person name="Noordeloos M.E."/>
            <person name="Ohm R.A."/>
            <person name="Ortiz-Santana B."/>
            <person name="Ovrebo C."/>
            <person name="Racz N."/>
            <person name="Riley R."/>
            <person name="Savchenko A."/>
            <person name="Shiryaev A."/>
            <person name="Soop K."/>
            <person name="Spirin V."/>
            <person name="Szebenyi C."/>
            <person name="Tomsovsky M."/>
            <person name="Tulloss R.E."/>
            <person name="Uehling J."/>
            <person name="Grigoriev I.V."/>
            <person name="Vagvolgyi C."/>
            <person name="Papp T."/>
            <person name="Martin F.M."/>
            <person name="Miettinen O."/>
            <person name="Hibbett D.S."/>
            <person name="Nagy L.G."/>
        </authorList>
    </citation>
    <scope>NUCLEOTIDE SEQUENCE [LARGE SCALE GENOMIC DNA]</scope>
    <source>
        <strain evidence="3 4">FP101781</strain>
    </source>
</reference>
<evidence type="ECO:0000313" key="4">
    <source>
        <dbReference type="Proteomes" id="UP000298030"/>
    </source>
</evidence>
<protein>
    <recommendedName>
        <fullName evidence="2">BZIP domain-containing protein</fullName>
    </recommendedName>
</protein>
<dbReference type="CDD" id="cd14688">
    <property type="entry name" value="bZIP_YAP"/>
    <property type="match status" value="1"/>
</dbReference>
<keyword evidence="4" id="KW-1185">Reference proteome</keyword>
<proteinExistence type="predicted"/>
<gene>
    <name evidence="3" type="ORF">FA13DRAFT_1627868</name>
</gene>
<feature type="domain" description="BZIP" evidence="2">
    <location>
        <begin position="14"/>
        <end position="27"/>
    </location>
</feature>
<feature type="region of interest" description="Disordered" evidence="1">
    <location>
        <begin position="1"/>
        <end position="28"/>
    </location>
</feature>
<feature type="compositionally biased region" description="Polar residues" evidence="1">
    <location>
        <begin position="150"/>
        <end position="163"/>
    </location>
</feature>
<evidence type="ECO:0000313" key="3">
    <source>
        <dbReference type="EMBL" id="TEB32859.1"/>
    </source>
</evidence>
<evidence type="ECO:0000259" key="2">
    <source>
        <dbReference type="PROSITE" id="PS00036"/>
    </source>
</evidence>
<dbReference type="GO" id="GO:0003700">
    <property type="term" value="F:DNA-binding transcription factor activity"/>
    <property type="evidence" value="ECO:0007669"/>
    <property type="project" value="InterPro"/>
</dbReference>
<sequence length="195" mass="21282">MSSASASGVDKPERSRNAKAQARHRAKRKAYIEQLEQTVTKLQAALGYSPEQVSALPPSSVTIRELQQDNIRLQKEIEDLRRALAEAGGGSRRGTMAPYPDPRCDRDYKRRKMSSHLDNVYLAGESPHAIERPPPLTIPQPLSHHYGNIPSHNGSQNGNSSLFNLHGPAFQMPNTPSGSSATNSPPFSASIHLLG</sequence>
<organism evidence="3 4">
    <name type="scientific">Coprinellus micaceus</name>
    <name type="common">Glistening ink-cap mushroom</name>
    <name type="synonym">Coprinus micaceus</name>
    <dbReference type="NCBI Taxonomy" id="71717"/>
    <lineage>
        <taxon>Eukaryota</taxon>
        <taxon>Fungi</taxon>
        <taxon>Dikarya</taxon>
        <taxon>Basidiomycota</taxon>
        <taxon>Agaricomycotina</taxon>
        <taxon>Agaricomycetes</taxon>
        <taxon>Agaricomycetidae</taxon>
        <taxon>Agaricales</taxon>
        <taxon>Agaricineae</taxon>
        <taxon>Psathyrellaceae</taxon>
        <taxon>Coprinellus</taxon>
    </lineage>
</organism>
<dbReference type="OrthoDB" id="3257643at2759"/>
<accession>A0A4Y7TH83</accession>
<dbReference type="InterPro" id="IPR004827">
    <property type="entry name" value="bZIP"/>
</dbReference>
<dbReference type="Gene3D" id="1.20.5.170">
    <property type="match status" value="1"/>
</dbReference>
<comment type="caution">
    <text evidence="3">The sequence shown here is derived from an EMBL/GenBank/DDBJ whole genome shotgun (WGS) entry which is preliminary data.</text>
</comment>
<dbReference type="STRING" id="71717.A0A4Y7TH83"/>
<evidence type="ECO:0000256" key="1">
    <source>
        <dbReference type="SAM" id="MobiDB-lite"/>
    </source>
</evidence>
<dbReference type="EMBL" id="QPFP01000014">
    <property type="protein sequence ID" value="TEB32859.1"/>
    <property type="molecule type" value="Genomic_DNA"/>
</dbReference>
<feature type="compositionally biased region" description="Polar residues" evidence="1">
    <location>
        <begin position="172"/>
        <end position="187"/>
    </location>
</feature>
<feature type="region of interest" description="Disordered" evidence="1">
    <location>
        <begin position="126"/>
        <end position="195"/>
    </location>
</feature>
<dbReference type="Proteomes" id="UP000298030">
    <property type="component" value="Unassembled WGS sequence"/>
</dbReference>
<dbReference type="PROSITE" id="PS00036">
    <property type="entry name" value="BZIP_BASIC"/>
    <property type="match status" value="1"/>
</dbReference>
<feature type="region of interest" description="Disordered" evidence="1">
    <location>
        <begin position="88"/>
        <end position="107"/>
    </location>
</feature>
<dbReference type="AlphaFoldDB" id="A0A4Y7TH83"/>
<name>A0A4Y7TH83_COPMI</name>